<gene>
    <name evidence="1" type="ORF">TIFTF001_016332</name>
</gene>
<evidence type="ECO:0000313" key="1">
    <source>
        <dbReference type="EMBL" id="GMN47151.1"/>
    </source>
</evidence>
<comment type="caution">
    <text evidence="1">The sequence shown here is derived from an EMBL/GenBank/DDBJ whole genome shotgun (WGS) entry which is preliminary data.</text>
</comment>
<reference evidence="1" key="1">
    <citation type="submission" date="2023-07" db="EMBL/GenBank/DDBJ databases">
        <title>draft genome sequence of fig (Ficus carica).</title>
        <authorList>
            <person name="Takahashi T."/>
            <person name="Nishimura K."/>
        </authorList>
    </citation>
    <scope>NUCLEOTIDE SEQUENCE</scope>
</reference>
<proteinExistence type="predicted"/>
<name>A0AA88AT84_FICCA</name>
<dbReference type="EMBL" id="BTGU01000024">
    <property type="protein sequence ID" value="GMN47151.1"/>
    <property type="molecule type" value="Genomic_DNA"/>
</dbReference>
<dbReference type="Proteomes" id="UP001187192">
    <property type="component" value="Unassembled WGS sequence"/>
</dbReference>
<protein>
    <submittedName>
        <fullName evidence="1">Uncharacterized protein</fullName>
    </submittedName>
</protein>
<dbReference type="AlphaFoldDB" id="A0AA88AT84"/>
<evidence type="ECO:0000313" key="2">
    <source>
        <dbReference type="Proteomes" id="UP001187192"/>
    </source>
</evidence>
<accession>A0AA88AT84</accession>
<sequence>MTPSLPLPPLTICIGHPRFGLPNDESACLWRGVHCEEGKVQRLTTKICGNLQCRGTGGGWETSG</sequence>
<organism evidence="1 2">
    <name type="scientific">Ficus carica</name>
    <name type="common">Common fig</name>
    <dbReference type="NCBI Taxonomy" id="3494"/>
    <lineage>
        <taxon>Eukaryota</taxon>
        <taxon>Viridiplantae</taxon>
        <taxon>Streptophyta</taxon>
        <taxon>Embryophyta</taxon>
        <taxon>Tracheophyta</taxon>
        <taxon>Spermatophyta</taxon>
        <taxon>Magnoliopsida</taxon>
        <taxon>eudicotyledons</taxon>
        <taxon>Gunneridae</taxon>
        <taxon>Pentapetalae</taxon>
        <taxon>rosids</taxon>
        <taxon>fabids</taxon>
        <taxon>Rosales</taxon>
        <taxon>Moraceae</taxon>
        <taxon>Ficeae</taxon>
        <taxon>Ficus</taxon>
    </lineage>
</organism>
<keyword evidence="2" id="KW-1185">Reference proteome</keyword>